<dbReference type="EMBL" id="FN392322">
    <property type="protein sequence ID" value="CAY72163.1"/>
    <property type="molecule type" value="Genomic_DNA"/>
</dbReference>
<gene>
    <name evidence="3" type="ordered locus">PAS_chr4_0893</name>
</gene>
<organism evidence="3 4">
    <name type="scientific">Komagataella phaffii (strain GS115 / ATCC 20864)</name>
    <name type="common">Yeast</name>
    <name type="synonym">Pichia pastoris</name>
    <dbReference type="NCBI Taxonomy" id="644223"/>
    <lineage>
        <taxon>Eukaryota</taxon>
        <taxon>Fungi</taxon>
        <taxon>Dikarya</taxon>
        <taxon>Ascomycota</taxon>
        <taxon>Saccharomycotina</taxon>
        <taxon>Pichiomycetes</taxon>
        <taxon>Pichiales</taxon>
        <taxon>Pichiaceae</taxon>
        <taxon>Komagataella</taxon>
    </lineage>
</organism>
<keyword evidence="1" id="KW-0378">Hydrolase</keyword>
<dbReference type="SUPFAM" id="SSF81606">
    <property type="entry name" value="PP2C-like"/>
    <property type="match status" value="1"/>
</dbReference>
<evidence type="ECO:0000259" key="2">
    <source>
        <dbReference type="PROSITE" id="PS51746"/>
    </source>
</evidence>
<dbReference type="GO" id="GO:0005635">
    <property type="term" value="C:nuclear envelope"/>
    <property type="evidence" value="ECO:0007669"/>
    <property type="project" value="EnsemblFungi"/>
</dbReference>
<dbReference type="FunCoup" id="C4R988">
    <property type="interactions" value="673"/>
</dbReference>
<evidence type="ECO:0000313" key="4">
    <source>
        <dbReference type="Proteomes" id="UP000000314"/>
    </source>
</evidence>
<dbReference type="InterPro" id="IPR001932">
    <property type="entry name" value="PPM-type_phosphatase-like_dom"/>
</dbReference>
<dbReference type="Proteomes" id="UP000000314">
    <property type="component" value="Chromosome 4"/>
</dbReference>
<dbReference type="GO" id="GO:0046872">
    <property type="term" value="F:metal ion binding"/>
    <property type="evidence" value="ECO:0007669"/>
    <property type="project" value="UniProtKB-UniRule"/>
</dbReference>
<comment type="catalytic activity">
    <reaction evidence="1">
        <text>O-phospho-L-threonyl-[protein] + H2O = L-threonyl-[protein] + phosphate</text>
        <dbReference type="Rhea" id="RHEA:47004"/>
        <dbReference type="Rhea" id="RHEA-COMP:11060"/>
        <dbReference type="Rhea" id="RHEA-COMP:11605"/>
        <dbReference type="ChEBI" id="CHEBI:15377"/>
        <dbReference type="ChEBI" id="CHEBI:30013"/>
        <dbReference type="ChEBI" id="CHEBI:43474"/>
        <dbReference type="ChEBI" id="CHEBI:61977"/>
        <dbReference type="EC" id="3.1.3.16"/>
    </reaction>
</comment>
<dbReference type="KEGG" id="ppa:PAS_chr4_0893"/>
<keyword evidence="1" id="KW-0904">Protein phosphatase</keyword>
<dbReference type="Gene3D" id="3.60.40.10">
    <property type="entry name" value="PPM-type phosphatase domain"/>
    <property type="match status" value="1"/>
</dbReference>
<keyword evidence="4" id="KW-1185">Reference proteome</keyword>
<dbReference type="GO" id="GO:1904775">
    <property type="term" value="P:positive regulation of ubiquinone biosynthetic process"/>
    <property type="evidence" value="ECO:0007669"/>
    <property type="project" value="EnsemblFungi"/>
</dbReference>
<keyword evidence="1" id="KW-0479">Metal-binding</keyword>
<dbReference type="PANTHER" id="PTHR12320">
    <property type="entry name" value="PROTEIN PHOSPHATASE 2C"/>
    <property type="match status" value="1"/>
</dbReference>
<dbReference type="PROSITE" id="PS51746">
    <property type="entry name" value="PPM_2"/>
    <property type="match status" value="1"/>
</dbReference>
<dbReference type="EC" id="3.1.3.16" evidence="1"/>
<name>C4R988_KOMPG</name>
<dbReference type="GeneID" id="8201297"/>
<dbReference type="GO" id="GO:0004722">
    <property type="term" value="F:protein serine/threonine phosphatase activity"/>
    <property type="evidence" value="ECO:0007669"/>
    <property type="project" value="UniProtKB-EC"/>
</dbReference>
<dbReference type="OMA" id="ANTIAWM"/>
<dbReference type="OrthoDB" id="60843at2759"/>
<dbReference type="HOGENOM" id="CLU_029404_7_0_1"/>
<sequence>MFLGGCDVRLCSRPLRQFRASHSAYFKLRRVCVRSFTKGSAGSGGSTGSGGFENSYRGSKCDYNIAVSYLPKDRFQENEDGELIQMLKDKLMEQKSKGLTSPTGEDNYVCSLGNESIAVGVADGVGGWSELGHDSSEISRVLCRTIESFHRDNQKLEPQKLIDSAFSYIKENEIVKVGGTTICLGVLDGNGAANVANLGDSWFGVFRQMPPGYKFECVYQSLEQQHFFNAPFQLALIPNKILEDGKSRNAKYIVDSPDDAELYHCQLEHGDIVLFATDGITDNVSVDDLSLFLTDKVAEFRKGAAKPIAIDSKTLLAMGMELTSKVNKLSLDETYPSVFAQRLSHLTRMRYMGGKYDDITCVLVYVD</sequence>
<proteinExistence type="inferred from homology"/>
<protein>
    <recommendedName>
        <fullName evidence="1">Protein phosphatase</fullName>
        <ecNumber evidence="1">3.1.3.16</ecNumber>
    </recommendedName>
</protein>
<comment type="cofactor">
    <cofactor evidence="1">
        <name>Mn(2+)</name>
        <dbReference type="ChEBI" id="CHEBI:29035"/>
    </cofactor>
</comment>
<keyword evidence="1" id="KW-0460">Magnesium</keyword>
<dbReference type="RefSeq" id="XP_002494342.1">
    <property type="nucleotide sequence ID" value="XM_002494297.1"/>
</dbReference>
<accession>C4R988</accession>
<evidence type="ECO:0000313" key="3">
    <source>
        <dbReference type="EMBL" id="CAY72163.1"/>
    </source>
</evidence>
<dbReference type="PANTHER" id="PTHR12320:SF1">
    <property type="entry name" value="PROTEIN PHOSPHATASE PTC7 HOMOLOG"/>
    <property type="match status" value="1"/>
</dbReference>
<dbReference type="STRING" id="644223.C4R988"/>
<dbReference type="AlphaFoldDB" id="C4R988"/>
<comment type="catalytic activity">
    <reaction evidence="1">
        <text>O-phospho-L-seryl-[protein] + H2O = L-seryl-[protein] + phosphate</text>
        <dbReference type="Rhea" id="RHEA:20629"/>
        <dbReference type="Rhea" id="RHEA-COMP:9863"/>
        <dbReference type="Rhea" id="RHEA-COMP:11604"/>
        <dbReference type="ChEBI" id="CHEBI:15377"/>
        <dbReference type="ChEBI" id="CHEBI:29999"/>
        <dbReference type="ChEBI" id="CHEBI:43474"/>
        <dbReference type="ChEBI" id="CHEBI:83421"/>
        <dbReference type="EC" id="3.1.3.16"/>
    </reaction>
</comment>
<comment type="cofactor">
    <cofactor evidence="1">
        <name>Mg(2+)</name>
        <dbReference type="ChEBI" id="CHEBI:18420"/>
    </cofactor>
</comment>
<keyword evidence="1" id="KW-0464">Manganese</keyword>
<comment type="similarity">
    <text evidence="1">Belongs to the PP2C family.</text>
</comment>
<feature type="domain" description="PPM-type phosphatase" evidence="2">
    <location>
        <begin position="89"/>
        <end position="366"/>
    </location>
</feature>
<dbReference type="InterPro" id="IPR036457">
    <property type="entry name" value="PPM-type-like_dom_sf"/>
</dbReference>
<dbReference type="InterPro" id="IPR039123">
    <property type="entry name" value="PPTC7"/>
</dbReference>
<dbReference type="SMART" id="SM00332">
    <property type="entry name" value="PP2Cc"/>
    <property type="match status" value="1"/>
</dbReference>
<reference evidence="3 4" key="1">
    <citation type="journal article" date="2009" name="Nat. Biotechnol.">
        <title>Genome sequence of the recombinant protein production host Pichia pastoris.</title>
        <authorList>
            <person name="De Schutter K."/>
            <person name="Lin Y.C."/>
            <person name="Tiels P."/>
            <person name="Van Hecke A."/>
            <person name="Glinka S."/>
            <person name="Weber-Lehmann J."/>
            <person name="Rouze P."/>
            <person name="Van de Peer Y."/>
            <person name="Callewaert N."/>
        </authorList>
    </citation>
    <scope>NUCLEOTIDE SEQUENCE [LARGE SCALE GENOMIC DNA]</scope>
    <source>
        <strain evidence="4">GS115 / ATCC 20864</strain>
    </source>
</reference>
<evidence type="ECO:0000256" key="1">
    <source>
        <dbReference type="RuleBase" id="RU366020"/>
    </source>
</evidence>
<dbReference type="SMART" id="SM00331">
    <property type="entry name" value="PP2C_SIG"/>
    <property type="match status" value="1"/>
</dbReference>
<dbReference type="GO" id="GO:0005739">
    <property type="term" value="C:mitochondrion"/>
    <property type="evidence" value="ECO:0007669"/>
    <property type="project" value="EnsemblFungi"/>
</dbReference>
<dbReference type="eggNOG" id="KOG1379">
    <property type="taxonomic scope" value="Eukaryota"/>
</dbReference>
<dbReference type="InParanoid" id="C4R988"/>